<accession>A0A227KRR7</accession>
<organism evidence="1 2">
    <name type="scientific">Turicimonas muris</name>
    <dbReference type="NCBI Taxonomy" id="1796652"/>
    <lineage>
        <taxon>Bacteria</taxon>
        <taxon>Pseudomonadati</taxon>
        <taxon>Pseudomonadota</taxon>
        <taxon>Betaproteobacteria</taxon>
        <taxon>Burkholderiales</taxon>
        <taxon>Sutterellaceae</taxon>
        <taxon>Turicimonas</taxon>
    </lineage>
</organism>
<keyword evidence="2" id="KW-1185">Reference proteome</keyword>
<dbReference type="GO" id="GO:0016020">
    <property type="term" value="C:membrane"/>
    <property type="evidence" value="ECO:0007669"/>
    <property type="project" value="InterPro"/>
</dbReference>
<sequence>MASWSEVLKEVNGESESRLDFLRKKYLKAIASHTKRNVISFYSGWLQVPELSPYFVSINDSDKTGLMNCCKGVDKAKGLDLILHTPGGDLAATESIIDYLHSFYNGDIRAFVPQIAMSGGTLIATACKEIWMGRQSSIGPVDPQFGPLAAIGLLDEFEMIYKEIKQDPAKISIWKPILEKLGPTDIIRCKRAVEWSQEILETNLKRGMLKNSDSQEQKTKIKKISDLLGQQKNSKAHARHINADRAASCGLTIKLLEDDNTLQDKVLSFHHLMCITFDSLKAAKIIANDSGAVYYLRSRPAK</sequence>
<dbReference type="PANTHER" id="PTHR35984">
    <property type="entry name" value="PERIPLASMIC SERINE PROTEASE"/>
    <property type="match status" value="1"/>
</dbReference>
<dbReference type="InterPro" id="IPR029045">
    <property type="entry name" value="ClpP/crotonase-like_dom_sf"/>
</dbReference>
<evidence type="ECO:0008006" key="3">
    <source>
        <dbReference type="Google" id="ProtNLM"/>
    </source>
</evidence>
<gene>
    <name evidence="1" type="ORF">ADH67_02320</name>
</gene>
<name>A0A227KRR7_9BURK</name>
<dbReference type="AlphaFoldDB" id="A0A227KRR7"/>
<dbReference type="PANTHER" id="PTHR35984:SF1">
    <property type="entry name" value="PERIPLASMIC SERINE PROTEASE"/>
    <property type="match status" value="1"/>
</dbReference>
<dbReference type="EMBL" id="NHMP01000001">
    <property type="protein sequence ID" value="OXE51148.1"/>
    <property type="molecule type" value="Genomic_DNA"/>
</dbReference>
<dbReference type="SUPFAM" id="SSF52096">
    <property type="entry name" value="ClpP/crotonase"/>
    <property type="match status" value="1"/>
</dbReference>
<reference evidence="2" key="1">
    <citation type="submission" date="2017-05" db="EMBL/GenBank/DDBJ databases">
        <title>Improved OligoMM genomes.</title>
        <authorList>
            <person name="Garzetti D."/>
        </authorList>
    </citation>
    <scope>NUCLEOTIDE SEQUENCE [LARGE SCALE GENOMIC DNA]</scope>
    <source>
        <strain evidence="2">YL45</strain>
    </source>
</reference>
<evidence type="ECO:0000313" key="1">
    <source>
        <dbReference type="EMBL" id="OXE51148.1"/>
    </source>
</evidence>
<dbReference type="Gene3D" id="3.90.226.10">
    <property type="entry name" value="2-enoyl-CoA Hydratase, Chain A, domain 1"/>
    <property type="match status" value="1"/>
</dbReference>
<dbReference type="Proteomes" id="UP000214610">
    <property type="component" value="Unassembled WGS sequence"/>
</dbReference>
<dbReference type="GeneID" id="78363357"/>
<comment type="caution">
    <text evidence="1">The sequence shown here is derived from an EMBL/GenBank/DDBJ whole genome shotgun (WGS) entry which is preliminary data.</text>
</comment>
<dbReference type="Pfam" id="PF01972">
    <property type="entry name" value="SDH_protease"/>
    <property type="match status" value="1"/>
</dbReference>
<protein>
    <recommendedName>
        <fullName evidence="3">Serine protease</fullName>
    </recommendedName>
</protein>
<dbReference type="InterPro" id="IPR002825">
    <property type="entry name" value="Pept_S49_ser-pept_pro"/>
</dbReference>
<dbReference type="RefSeq" id="WP_066591251.1">
    <property type="nucleotide sequence ID" value="NZ_CAOWFY010000224.1"/>
</dbReference>
<proteinExistence type="predicted"/>
<evidence type="ECO:0000313" key="2">
    <source>
        <dbReference type="Proteomes" id="UP000214610"/>
    </source>
</evidence>